<dbReference type="Proteomes" id="UP000253779">
    <property type="component" value="Chromosome"/>
</dbReference>
<evidence type="ECO:0000256" key="2">
    <source>
        <dbReference type="SAM" id="Phobius"/>
    </source>
</evidence>
<name>A0AAD0VFU9_9ACTN</name>
<evidence type="ECO:0000313" key="3">
    <source>
        <dbReference type="EMBL" id="AXI73130.1"/>
    </source>
</evidence>
<reference evidence="3 5" key="1">
    <citation type="submission" date="2018-07" db="EMBL/GenBank/DDBJ databases">
        <title>Complete genome sequence of soil actinomycete Streptomyces cavourensis tj430.</title>
        <authorList>
            <person name="Wang P."/>
            <person name="Huang Y."/>
        </authorList>
    </citation>
    <scope>NUCLEOTIDE SEQUENCE [LARGE SCALE GENOMIC DNA]</scope>
    <source>
        <strain evidence="3 5">TJ430</strain>
    </source>
</reference>
<feature type="compositionally biased region" description="Acidic residues" evidence="1">
    <location>
        <begin position="303"/>
        <end position="313"/>
    </location>
</feature>
<accession>A0AAD0VFU9</accession>
<feature type="compositionally biased region" description="Gly residues" evidence="1">
    <location>
        <begin position="90"/>
        <end position="102"/>
    </location>
</feature>
<evidence type="ECO:0000313" key="5">
    <source>
        <dbReference type="Proteomes" id="UP000253779"/>
    </source>
</evidence>
<feature type="compositionally biased region" description="Low complexity" evidence="1">
    <location>
        <begin position="170"/>
        <end position="179"/>
    </location>
</feature>
<dbReference type="RefSeq" id="WP_114932250.1">
    <property type="nucleotide sequence ID" value="NZ_CP030930.1"/>
</dbReference>
<feature type="compositionally biased region" description="Low complexity" evidence="1">
    <location>
        <begin position="140"/>
        <end position="151"/>
    </location>
</feature>
<dbReference type="EMBL" id="CP030930">
    <property type="protein sequence ID" value="AXI73130.1"/>
    <property type="molecule type" value="Genomic_DNA"/>
</dbReference>
<dbReference type="Proteomes" id="UP001058236">
    <property type="component" value="Chromosome"/>
</dbReference>
<reference evidence="4" key="2">
    <citation type="submission" date="2022-07" db="EMBL/GenBank/DDBJ databases">
        <title>Genomic of Streptomyces cavourensis F2.</title>
        <authorList>
            <person name="Hu S."/>
            <person name="Liang W."/>
        </authorList>
    </citation>
    <scope>NUCLEOTIDE SEQUENCE</scope>
    <source>
        <strain evidence="4">F2</strain>
    </source>
</reference>
<keyword evidence="2" id="KW-1133">Transmembrane helix</keyword>
<sequence>MGIESDQLVYDYLSRVGDLAQQHQLSSGARMRLVSTLRSEIDRQRATEGADSPAAVRRIIGRLGTPDELVGAAAESGDGEVPLPSARTGSGAGARTGFGAGAGAAVPRPRIGFLRKGAKASETSNASAGLDTSAGTGSVPGPAAEAGPKAGPWGGSQAGPEAGPRGGTPAGPRAGAGRSAPPPVPPPPPVTPAPPAADHPRTDLTKSPGPDSAPDPDEPPATPWPHPSAPHVLGPDQRNTGDGDADWWRLEPGPFDAGTAIPGFFGGIEAPELLGRRPAEPADTEDKEAGKKEADKKDGGEPGTEDDSDDGGDSGEAAPRRALRIPIPRPRRRKPAPAPVAEPAAVAAAPRGGFAHPLLLLAALLLIAGVVTGSWIPLAGGWLIAYGSRTLSRTEAKWAALGLPGVVVAGALVWVWGRLDGRWGEPIEEGALREVLTGAWPVVVRVAAVASALYLVWRARRRG</sequence>
<keyword evidence="2" id="KW-0472">Membrane</keyword>
<feature type="region of interest" description="Disordered" evidence="1">
    <location>
        <begin position="74"/>
        <end position="105"/>
    </location>
</feature>
<keyword evidence="6" id="KW-1185">Reference proteome</keyword>
<feature type="compositionally biased region" description="Pro residues" evidence="1">
    <location>
        <begin position="219"/>
        <end position="228"/>
    </location>
</feature>
<keyword evidence="2" id="KW-0812">Transmembrane</keyword>
<feature type="region of interest" description="Disordered" evidence="1">
    <location>
        <begin position="117"/>
        <end position="339"/>
    </location>
</feature>
<evidence type="ECO:0000313" key="4">
    <source>
        <dbReference type="EMBL" id="UTR77439.1"/>
    </source>
</evidence>
<feature type="transmembrane region" description="Helical" evidence="2">
    <location>
        <begin position="358"/>
        <end position="386"/>
    </location>
</feature>
<dbReference type="EMBL" id="CP101397">
    <property type="protein sequence ID" value="UTR77439.1"/>
    <property type="molecule type" value="Genomic_DNA"/>
</dbReference>
<feature type="transmembrane region" description="Helical" evidence="2">
    <location>
        <begin position="398"/>
        <end position="417"/>
    </location>
</feature>
<evidence type="ECO:0000313" key="6">
    <source>
        <dbReference type="Proteomes" id="UP001058236"/>
    </source>
</evidence>
<evidence type="ECO:0000256" key="1">
    <source>
        <dbReference type="SAM" id="MobiDB-lite"/>
    </source>
</evidence>
<feature type="transmembrane region" description="Helical" evidence="2">
    <location>
        <begin position="437"/>
        <end position="457"/>
    </location>
</feature>
<feature type="compositionally biased region" description="Pro residues" evidence="1">
    <location>
        <begin position="180"/>
        <end position="197"/>
    </location>
</feature>
<feature type="compositionally biased region" description="Basic and acidic residues" evidence="1">
    <location>
        <begin position="287"/>
        <end position="300"/>
    </location>
</feature>
<gene>
    <name evidence="3" type="ORF">DTW94_19120</name>
    <name evidence="4" type="ORF">NLU04_02670</name>
</gene>
<organism evidence="3 5">
    <name type="scientific">Streptomyces cavourensis</name>
    <dbReference type="NCBI Taxonomy" id="67258"/>
    <lineage>
        <taxon>Bacteria</taxon>
        <taxon>Bacillati</taxon>
        <taxon>Actinomycetota</taxon>
        <taxon>Actinomycetes</taxon>
        <taxon>Kitasatosporales</taxon>
        <taxon>Streptomycetaceae</taxon>
        <taxon>Streptomyces</taxon>
    </lineage>
</organism>
<proteinExistence type="predicted"/>
<protein>
    <submittedName>
        <fullName evidence="3">Uncharacterized protein</fullName>
    </submittedName>
</protein>
<dbReference type="AlphaFoldDB" id="A0AAD0VFU9"/>